<proteinExistence type="predicted"/>
<keyword evidence="1" id="KW-0732">Signal</keyword>
<name>A0A9X6Q6P1_BACTU</name>
<dbReference type="RefSeq" id="WP_021728078.1">
    <property type="nucleotide sequence ID" value="NZ_CP059976.1"/>
</dbReference>
<feature type="chain" id="PRO_5040897630" evidence="1">
    <location>
        <begin position="25"/>
        <end position="105"/>
    </location>
</feature>
<dbReference type="AlphaFoldDB" id="A0A9X6Q6P1"/>
<accession>A0A9X6Q6P1</accession>
<protein>
    <submittedName>
        <fullName evidence="2">Uncharacterized protein</fullName>
    </submittedName>
</protein>
<organism evidence="2 3">
    <name type="scientific">Bacillus thuringiensis</name>
    <dbReference type="NCBI Taxonomy" id="1428"/>
    <lineage>
        <taxon>Bacteria</taxon>
        <taxon>Bacillati</taxon>
        <taxon>Bacillota</taxon>
        <taxon>Bacilli</taxon>
        <taxon>Bacillales</taxon>
        <taxon>Bacillaceae</taxon>
        <taxon>Bacillus</taxon>
        <taxon>Bacillus cereus group</taxon>
    </lineage>
</organism>
<evidence type="ECO:0000313" key="2">
    <source>
        <dbReference type="EMBL" id="OUA15348.1"/>
    </source>
</evidence>
<gene>
    <name evidence="2" type="ORF">BK775_32865</name>
</gene>
<evidence type="ECO:0000256" key="1">
    <source>
        <dbReference type="SAM" id="SignalP"/>
    </source>
</evidence>
<evidence type="ECO:0000313" key="3">
    <source>
        <dbReference type="Proteomes" id="UP000195077"/>
    </source>
</evidence>
<sequence length="105" mass="11660">MLKKFVVSALTLGGLVIGGISSHADEHDQYFGNCKNVTQNVEANEYVKNCVKIFPNSPFGPNVIKIPKSFSYDDGTYQGVLYLVSQKNTLYSIVANYEGTLKKYK</sequence>
<dbReference type="EMBL" id="NFEN01000210">
    <property type="protein sequence ID" value="OUA15348.1"/>
    <property type="molecule type" value="Genomic_DNA"/>
</dbReference>
<comment type="caution">
    <text evidence="2">The sequence shown here is derived from an EMBL/GenBank/DDBJ whole genome shotgun (WGS) entry which is preliminary data.</text>
</comment>
<reference evidence="2 3" key="1">
    <citation type="submission" date="2016-10" db="EMBL/GenBank/DDBJ databases">
        <title>Comparative genomics of Bacillus thuringiensis reveals a path to pathogens against multiple invertebrate hosts.</title>
        <authorList>
            <person name="Zheng J."/>
            <person name="Gao Q."/>
            <person name="Liu H."/>
            <person name="Peng D."/>
            <person name="Ruan L."/>
            <person name="Sun M."/>
        </authorList>
    </citation>
    <scope>NUCLEOTIDE SEQUENCE [LARGE SCALE GENOMIC DNA]</scope>
    <source>
        <strain evidence="2">I13</strain>
    </source>
</reference>
<dbReference type="Proteomes" id="UP000195077">
    <property type="component" value="Unassembled WGS sequence"/>
</dbReference>
<feature type="signal peptide" evidence="1">
    <location>
        <begin position="1"/>
        <end position="24"/>
    </location>
</feature>